<reference evidence="2" key="1">
    <citation type="journal article" date="2019" name="Int. J. Syst. Evol. Microbiol.">
        <title>The Global Catalogue of Microorganisms (GCM) 10K type strain sequencing project: providing services to taxonomists for standard genome sequencing and annotation.</title>
        <authorList>
            <consortium name="The Broad Institute Genomics Platform"/>
            <consortium name="The Broad Institute Genome Sequencing Center for Infectious Disease"/>
            <person name="Wu L."/>
            <person name="Ma J."/>
        </authorList>
    </citation>
    <scope>NUCLEOTIDE SEQUENCE [LARGE SCALE GENOMIC DNA]</scope>
    <source>
        <strain evidence="2">NBRC 108725</strain>
    </source>
</reference>
<evidence type="ECO:0000313" key="2">
    <source>
        <dbReference type="Proteomes" id="UP001321498"/>
    </source>
</evidence>
<dbReference type="PANTHER" id="PTHR12526">
    <property type="entry name" value="GLYCOSYLTRANSFERASE"/>
    <property type="match status" value="1"/>
</dbReference>
<dbReference type="EMBL" id="AP027731">
    <property type="protein sequence ID" value="BDZ45892.1"/>
    <property type="molecule type" value="Genomic_DNA"/>
</dbReference>
<protein>
    <recommendedName>
        <fullName evidence="3">Glycosyltransferase</fullName>
    </recommendedName>
</protein>
<accession>A0ABM8GCB5</accession>
<gene>
    <name evidence="1" type="ORF">GCM10025866_18010</name>
</gene>
<dbReference type="Pfam" id="PF13692">
    <property type="entry name" value="Glyco_trans_1_4"/>
    <property type="match status" value="1"/>
</dbReference>
<dbReference type="SUPFAM" id="SSF53756">
    <property type="entry name" value="UDP-Glycosyltransferase/glycogen phosphorylase"/>
    <property type="match status" value="1"/>
</dbReference>
<dbReference type="Proteomes" id="UP001321498">
    <property type="component" value="Chromosome"/>
</dbReference>
<evidence type="ECO:0000313" key="1">
    <source>
        <dbReference type="EMBL" id="BDZ45892.1"/>
    </source>
</evidence>
<organism evidence="1 2">
    <name type="scientific">Naasia aerilata</name>
    <dbReference type="NCBI Taxonomy" id="1162966"/>
    <lineage>
        <taxon>Bacteria</taxon>
        <taxon>Bacillati</taxon>
        <taxon>Actinomycetota</taxon>
        <taxon>Actinomycetes</taxon>
        <taxon>Micrococcales</taxon>
        <taxon>Microbacteriaceae</taxon>
        <taxon>Naasia</taxon>
    </lineage>
</organism>
<proteinExistence type="predicted"/>
<dbReference type="RefSeq" id="WP_286279120.1">
    <property type="nucleotide sequence ID" value="NZ_AP027731.1"/>
</dbReference>
<keyword evidence="2" id="KW-1185">Reference proteome</keyword>
<name>A0ABM8GCB5_9MICO</name>
<dbReference type="Gene3D" id="3.40.50.2000">
    <property type="entry name" value="Glycogen Phosphorylase B"/>
    <property type="match status" value="1"/>
</dbReference>
<sequence>MLRQYVAAVERLDPGARTALITTEPDPSPQLSAMPAHVRIAESRQLLEAGLHRDDLVESIVPSLIAQLAPHTVHAFNSTVAFDVLEQHGPDLPSALFLTTFAIDRSPDGERLSVLFLRRPGFLDPVRAVLVDSEQFVDTAVRELGYPREKFAVQRSVVQSVERPMPSSAGSPLRVFWAGRFDLPKRIDILARVVRAARDAEFPLEMHYYGLEVMGTPALSASLAELEELGAVRHPPYSRFAEVPLGDLDAYVLTSEWEGVPLTVLEAMTAGVPVVAPLVGGVGEVLSAETGYPVPAFDDAAGYVAAFAAIAADFGEAQRRAAAAQQAVRRRFSTEAFDEVLRTLDGYLREG</sequence>
<evidence type="ECO:0008006" key="3">
    <source>
        <dbReference type="Google" id="ProtNLM"/>
    </source>
</evidence>
<dbReference type="PANTHER" id="PTHR12526:SF637">
    <property type="entry name" value="GLYCOSYLTRANSFERASE EPSF-RELATED"/>
    <property type="match status" value="1"/>
</dbReference>